<protein>
    <submittedName>
        <fullName evidence="3">ATP-binding protein</fullName>
    </submittedName>
</protein>
<keyword evidence="1" id="KW-0418">Kinase</keyword>
<evidence type="ECO:0000313" key="4">
    <source>
        <dbReference type="Proteomes" id="UP000292452"/>
    </source>
</evidence>
<dbReference type="GO" id="GO:0004674">
    <property type="term" value="F:protein serine/threonine kinase activity"/>
    <property type="evidence" value="ECO:0007669"/>
    <property type="project" value="UniProtKB-KW"/>
</dbReference>
<dbReference type="InterPro" id="IPR003594">
    <property type="entry name" value="HATPase_dom"/>
</dbReference>
<accession>A0A4Q9HNI3</accession>
<reference evidence="3 4" key="1">
    <citation type="submission" date="2019-02" db="EMBL/GenBank/DDBJ databases">
        <title>Draft Genome Sequence of Streptomyces sp. AM-2504, identified by 16S rRNA comparative analysis as a Streptomyces Kasugaensis strain.</title>
        <authorList>
            <person name="Napolioni V."/>
            <person name="Giuliodori A.M."/>
            <person name="Spurio R."/>
            <person name="Fabbretti A."/>
        </authorList>
    </citation>
    <scope>NUCLEOTIDE SEQUENCE [LARGE SCALE GENOMIC DNA]</scope>
    <source>
        <strain evidence="3 4">AM-2504</strain>
    </source>
</reference>
<keyword evidence="1" id="KW-0808">Transferase</keyword>
<feature type="domain" description="Histidine kinase/HSP90-like ATPase" evidence="2">
    <location>
        <begin position="31"/>
        <end position="146"/>
    </location>
</feature>
<dbReference type="GO" id="GO:0005524">
    <property type="term" value="F:ATP binding"/>
    <property type="evidence" value="ECO:0007669"/>
    <property type="project" value="UniProtKB-KW"/>
</dbReference>
<proteinExistence type="predicted"/>
<dbReference type="PANTHER" id="PTHR35526">
    <property type="entry name" value="ANTI-SIGMA-F FACTOR RSBW-RELATED"/>
    <property type="match status" value="1"/>
</dbReference>
<organism evidence="3 4">
    <name type="scientific">Streptomyces kasugaensis</name>
    <dbReference type="NCBI Taxonomy" id="1946"/>
    <lineage>
        <taxon>Bacteria</taxon>
        <taxon>Bacillati</taxon>
        <taxon>Actinomycetota</taxon>
        <taxon>Actinomycetes</taxon>
        <taxon>Kitasatosporales</taxon>
        <taxon>Streptomycetaceae</taxon>
        <taxon>Streptomyces</taxon>
    </lineage>
</organism>
<gene>
    <name evidence="3" type="ORF">EYS09_28045</name>
</gene>
<dbReference type="EMBL" id="SIXH01000340">
    <property type="protein sequence ID" value="TBO56423.1"/>
    <property type="molecule type" value="Genomic_DNA"/>
</dbReference>
<dbReference type="AlphaFoldDB" id="A0A4Q9HNI3"/>
<dbReference type="InterPro" id="IPR036890">
    <property type="entry name" value="HATPase_C_sf"/>
</dbReference>
<name>A0A4Q9HNI3_STRKA</name>
<dbReference type="InterPro" id="IPR050267">
    <property type="entry name" value="Anti-sigma-factor_SerPK"/>
</dbReference>
<keyword evidence="3" id="KW-0067">ATP-binding</keyword>
<dbReference type="Pfam" id="PF13581">
    <property type="entry name" value="HATPase_c_2"/>
    <property type="match status" value="1"/>
</dbReference>
<evidence type="ECO:0000259" key="2">
    <source>
        <dbReference type="Pfam" id="PF13581"/>
    </source>
</evidence>
<sequence>MRTKGIAMSARARSATTRLTPAPPLTAAYHLPADARSARRARDGLREQLRIWGIDGELADVAELLASELVANAVTATLRTDRTDIGFRADLSAGRLRLEVDDASDQLPLITQAEEDEECGRGLLLVNALASSWGVIVRGATEKTVWAELTLPDAPDT</sequence>
<keyword evidence="3" id="KW-0547">Nucleotide-binding</keyword>
<dbReference type="PANTHER" id="PTHR35526:SF3">
    <property type="entry name" value="ANTI-SIGMA-F FACTOR RSBW"/>
    <property type="match status" value="1"/>
</dbReference>
<keyword evidence="1" id="KW-0723">Serine/threonine-protein kinase</keyword>
<dbReference type="CDD" id="cd16936">
    <property type="entry name" value="HATPase_RsbW-like"/>
    <property type="match status" value="1"/>
</dbReference>
<dbReference type="Proteomes" id="UP000292452">
    <property type="component" value="Unassembled WGS sequence"/>
</dbReference>
<evidence type="ECO:0000313" key="3">
    <source>
        <dbReference type="EMBL" id="TBO56423.1"/>
    </source>
</evidence>
<dbReference type="Gene3D" id="3.30.565.10">
    <property type="entry name" value="Histidine kinase-like ATPase, C-terminal domain"/>
    <property type="match status" value="1"/>
</dbReference>
<evidence type="ECO:0000256" key="1">
    <source>
        <dbReference type="ARBA" id="ARBA00022527"/>
    </source>
</evidence>
<comment type="caution">
    <text evidence="3">The sequence shown here is derived from an EMBL/GenBank/DDBJ whole genome shotgun (WGS) entry which is preliminary data.</text>
</comment>
<keyword evidence="4" id="KW-1185">Reference proteome</keyword>